<reference evidence="1 2" key="1">
    <citation type="journal article" date="2021" name="Elife">
        <title>Chloroplast acquisition without the gene transfer in kleptoplastic sea slugs, Plakobranchus ocellatus.</title>
        <authorList>
            <person name="Maeda T."/>
            <person name="Takahashi S."/>
            <person name="Yoshida T."/>
            <person name="Shimamura S."/>
            <person name="Takaki Y."/>
            <person name="Nagai Y."/>
            <person name="Toyoda A."/>
            <person name="Suzuki Y."/>
            <person name="Arimoto A."/>
            <person name="Ishii H."/>
            <person name="Satoh N."/>
            <person name="Nishiyama T."/>
            <person name="Hasebe M."/>
            <person name="Maruyama T."/>
            <person name="Minagawa J."/>
            <person name="Obokata J."/>
            <person name="Shigenobu S."/>
        </authorList>
    </citation>
    <scope>NUCLEOTIDE SEQUENCE [LARGE SCALE GENOMIC DNA]</scope>
</reference>
<accession>A0AAV4JAP4</accession>
<organism evidence="1 2">
    <name type="scientific">Elysia marginata</name>
    <dbReference type="NCBI Taxonomy" id="1093978"/>
    <lineage>
        <taxon>Eukaryota</taxon>
        <taxon>Metazoa</taxon>
        <taxon>Spiralia</taxon>
        <taxon>Lophotrochozoa</taxon>
        <taxon>Mollusca</taxon>
        <taxon>Gastropoda</taxon>
        <taxon>Heterobranchia</taxon>
        <taxon>Euthyneura</taxon>
        <taxon>Panpulmonata</taxon>
        <taxon>Sacoglossa</taxon>
        <taxon>Placobranchoidea</taxon>
        <taxon>Plakobranchidae</taxon>
        <taxon>Elysia</taxon>
    </lineage>
</organism>
<dbReference type="Proteomes" id="UP000762676">
    <property type="component" value="Unassembled WGS sequence"/>
</dbReference>
<dbReference type="InterPro" id="IPR036397">
    <property type="entry name" value="RNaseH_sf"/>
</dbReference>
<dbReference type="Gene3D" id="3.30.420.10">
    <property type="entry name" value="Ribonuclease H-like superfamily/Ribonuclease H"/>
    <property type="match status" value="1"/>
</dbReference>
<sequence length="216" mass="24383">MQAEGGRWDDYAGEKACRMLREMLDQVHRDDPVKGKWRAPMTTKGVIWVEASDLAFGVQVEIDGVPVEDAAWLRKRDDYSHINVAELEAALKGVNLGAKWGLKDITIFTDSATVCGWIKTTLSEERRVKTKGAAELLVKTRLGTLKNLIDELELKIEVTCVSSMSNKADKLRRVEEEWLKGDDTTHSTAHIVTTGINLRELHNQHHFGVEWTWCLA</sequence>
<dbReference type="SUPFAM" id="SSF53098">
    <property type="entry name" value="Ribonuclease H-like"/>
    <property type="match status" value="1"/>
</dbReference>
<gene>
    <name evidence="1" type="ORF">ElyMa_001533300</name>
</gene>
<dbReference type="InterPro" id="IPR012337">
    <property type="entry name" value="RNaseH-like_sf"/>
</dbReference>
<name>A0AAV4JAP4_9GAST</name>
<evidence type="ECO:0000313" key="2">
    <source>
        <dbReference type="Proteomes" id="UP000762676"/>
    </source>
</evidence>
<proteinExistence type="predicted"/>
<dbReference type="EMBL" id="BMAT01003021">
    <property type="protein sequence ID" value="GFS18875.1"/>
    <property type="molecule type" value="Genomic_DNA"/>
</dbReference>
<protein>
    <recommendedName>
        <fullName evidence="3">RNase H type-1 domain-containing protein</fullName>
    </recommendedName>
</protein>
<evidence type="ECO:0000313" key="1">
    <source>
        <dbReference type="EMBL" id="GFS18875.1"/>
    </source>
</evidence>
<comment type="caution">
    <text evidence="1">The sequence shown here is derived from an EMBL/GenBank/DDBJ whole genome shotgun (WGS) entry which is preliminary data.</text>
</comment>
<evidence type="ECO:0008006" key="3">
    <source>
        <dbReference type="Google" id="ProtNLM"/>
    </source>
</evidence>
<dbReference type="GO" id="GO:0003676">
    <property type="term" value="F:nucleic acid binding"/>
    <property type="evidence" value="ECO:0007669"/>
    <property type="project" value="InterPro"/>
</dbReference>
<dbReference type="AlphaFoldDB" id="A0AAV4JAP4"/>
<keyword evidence="2" id="KW-1185">Reference proteome</keyword>